<evidence type="ECO:0000313" key="3">
    <source>
        <dbReference type="Proteomes" id="UP001142444"/>
    </source>
</evidence>
<dbReference type="PANTHER" id="PTHR45011:SF1">
    <property type="entry name" value="DAP3-BINDING CELL DEATH ENHANCER 1"/>
    <property type="match status" value="1"/>
</dbReference>
<comment type="caution">
    <text evidence="2">The sequence shown here is derived from an EMBL/GenBank/DDBJ whole genome shotgun (WGS) entry which is preliminary data.</text>
</comment>
<dbReference type="PANTHER" id="PTHR45011">
    <property type="entry name" value="DAP3-BINDING CELL DEATH ENHANCER 1"/>
    <property type="match status" value="1"/>
</dbReference>
<dbReference type="InterPro" id="IPR006597">
    <property type="entry name" value="Sel1-like"/>
</dbReference>
<protein>
    <submittedName>
        <fullName evidence="2">Sel1 repeat family protein</fullName>
    </submittedName>
</protein>
<accession>A0A9X4G5E6</accession>
<dbReference type="SUPFAM" id="SSF81901">
    <property type="entry name" value="HCP-like"/>
    <property type="match status" value="1"/>
</dbReference>
<gene>
    <name evidence="2" type="ORF">OQ257_05095</name>
</gene>
<dbReference type="Proteomes" id="UP001142444">
    <property type="component" value="Unassembled WGS sequence"/>
</dbReference>
<keyword evidence="3" id="KW-1185">Reference proteome</keyword>
<dbReference type="InterPro" id="IPR052748">
    <property type="entry name" value="ISR_Activator"/>
</dbReference>
<dbReference type="AlphaFoldDB" id="A0A9X4G5E6"/>
<evidence type="ECO:0000256" key="1">
    <source>
        <dbReference type="SAM" id="Coils"/>
    </source>
</evidence>
<proteinExistence type="predicted"/>
<sequence length="385" mass="45520">MSETNWDKNRDKLEKDENIFGVIKKYKDDEGLSWSKLAKEIYNKLTEANDEYLTAEEEKQIIKNFSENLKRAVSRKQESTKMGEKKVFLQDICAHLKLEYKKNLPRPKELKYKEHYIDLNTNILYEERPLWDKFIEKALLEVEDAAQNGFKEAQTTLGHFYYYHGKNGMRNVLKALELYQLAAEQDDEIALFQLGRIYEYGDDVKQDDVRAYKYYEKAARKEFPLAFSKLAFCYYQGIGVEKSTHKFFEYAKKATEHNDVIGSLYLAFAYKEGVSIEPNKERAIEIYETLLDNEKAERYLIEILWALAILYKEEHSSDKAKEYFDRSIDEWSQMMKVAWKTEQFDSISQFFSSTPERSNEILKCSHYDYIYTPSKPTILKALVNS</sequence>
<organism evidence="2 3">
    <name type="scientific">Actinobacillus equuli subsp. equuli</name>
    <dbReference type="NCBI Taxonomy" id="202947"/>
    <lineage>
        <taxon>Bacteria</taxon>
        <taxon>Pseudomonadati</taxon>
        <taxon>Pseudomonadota</taxon>
        <taxon>Gammaproteobacteria</taxon>
        <taxon>Pasteurellales</taxon>
        <taxon>Pasteurellaceae</taxon>
        <taxon>Actinobacillus</taxon>
    </lineage>
</organism>
<evidence type="ECO:0000313" key="2">
    <source>
        <dbReference type="EMBL" id="MDE8034540.1"/>
    </source>
</evidence>
<dbReference type="EMBL" id="JAPHVQ010000003">
    <property type="protein sequence ID" value="MDE8034540.1"/>
    <property type="molecule type" value="Genomic_DNA"/>
</dbReference>
<keyword evidence="1" id="KW-0175">Coiled coil</keyword>
<dbReference type="SMART" id="SM00671">
    <property type="entry name" value="SEL1"/>
    <property type="match status" value="4"/>
</dbReference>
<name>A0A9X4G5E6_ACTEU</name>
<reference evidence="2" key="1">
    <citation type="submission" date="2022-11" db="EMBL/GenBank/DDBJ databases">
        <authorList>
            <person name="Kamali M."/>
            <person name="Peak L."/>
            <person name="Go Y.Y."/>
            <person name="Balasuriya U.B.R."/>
            <person name="Carossino M."/>
        </authorList>
    </citation>
    <scope>NUCLEOTIDE SEQUENCE</scope>
    <source>
        <strain evidence="2">4524</strain>
    </source>
</reference>
<feature type="coiled-coil region" evidence="1">
    <location>
        <begin position="38"/>
        <end position="75"/>
    </location>
</feature>
<dbReference type="Pfam" id="PF08238">
    <property type="entry name" value="Sel1"/>
    <property type="match status" value="4"/>
</dbReference>
<dbReference type="InterPro" id="IPR011990">
    <property type="entry name" value="TPR-like_helical_dom_sf"/>
</dbReference>
<reference evidence="2" key="2">
    <citation type="journal article" date="2023" name="Pathogens">
        <title>Pathological Features and Genomic Characterization of an Actinobacillus equuli subsp. equuli Bearing Unique Virulence-Associated Genes from an Adult Horse with Pleuropneumonia.</title>
        <authorList>
            <person name="Kamali M."/>
            <person name="Carossino M."/>
            <person name="Del Piero F."/>
            <person name="Peak L."/>
            <person name="Mitchell M.S."/>
            <person name="Willette J."/>
            <person name="Baker R."/>
            <person name="Li F."/>
            <person name="Kenez A."/>
            <person name="Balasuriya U.B.R."/>
            <person name="Go Y.Y."/>
        </authorList>
    </citation>
    <scope>NUCLEOTIDE SEQUENCE</scope>
    <source>
        <strain evidence="2">4524</strain>
    </source>
</reference>
<dbReference type="RefSeq" id="WP_275217673.1">
    <property type="nucleotide sequence ID" value="NZ_JAPHVQ010000003.1"/>
</dbReference>
<dbReference type="Gene3D" id="1.25.40.10">
    <property type="entry name" value="Tetratricopeptide repeat domain"/>
    <property type="match status" value="1"/>
</dbReference>